<dbReference type="AlphaFoldDB" id="A0A6J3LWJ9"/>
<feature type="transmembrane region" description="Helical" evidence="2">
    <location>
        <begin position="120"/>
        <end position="144"/>
    </location>
</feature>
<dbReference type="Proteomes" id="UP000504637">
    <property type="component" value="Unplaced"/>
</dbReference>
<reference evidence="4" key="2">
    <citation type="submission" date="2020-04" db="EMBL/GenBank/DDBJ databases">
        <authorList>
            <consortium name="NCBI Genome Project"/>
        </authorList>
    </citation>
    <scope>NUCLEOTIDE SEQUENCE</scope>
    <source>
        <strain evidence="4">CBS 342.82</strain>
    </source>
</reference>
<name>A0A6J3LWJ9_9PEZI</name>
<gene>
    <name evidence="4" type="ORF">K489DRAFT_47701</name>
</gene>
<feature type="transmembrane region" description="Helical" evidence="2">
    <location>
        <begin position="79"/>
        <end position="99"/>
    </location>
</feature>
<feature type="region of interest" description="Disordered" evidence="1">
    <location>
        <begin position="1"/>
        <end position="30"/>
    </location>
</feature>
<reference evidence="4" key="1">
    <citation type="submission" date="2020-01" db="EMBL/GenBank/DDBJ databases">
        <authorList>
            <consortium name="DOE Joint Genome Institute"/>
            <person name="Haridas S."/>
            <person name="Albert R."/>
            <person name="Binder M."/>
            <person name="Bloem J."/>
            <person name="Labutti K."/>
            <person name="Salamov A."/>
            <person name="Andreopoulos B."/>
            <person name="Baker S.E."/>
            <person name="Barry K."/>
            <person name="Bills G."/>
            <person name="Bluhm B.H."/>
            <person name="Cannon C."/>
            <person name="Castanera R."/>
            <person name="Culley D.E."/>
            <person name="Daum C."/>
            <person name="Ezra D."/>
            <person name="Gonzalez J.B."/>
            <person name="Henrissat B."/>
            <person name="Kuo A."/>
            <person name="Liang C."/>
            <person name="Lipzen A."/>
            <person name="Lutzoni F."/>
            <person name="Magnuson J."/>
            <person name="Mondo S."/>
            <person name="Nolan M."/>
            <person name="Ohm R."/>
            <person name="Pangilinan J."/>
            <person name="Park H.-J."/>
            <person name="Ramirez L."/>
            <person name="Alfaro M."/>
            <person name="Sun H."/>
            <person name="Tritt A."/>
            <person name="Yoshinaga Y."/>
            <person name="Zwiers L.-H."/>
            <person name="Turgeon B.G."/>
            <person name="Goodwin S.B."/>
            <person name="Spatafora J.W."/>
            <person name="Crous P.W."/>
            <person name="Grigoriev I.V."/>
        </authorList>
    </citation>
    <scope>NUCLEOTIDE SEQUENCE</scope>
    <source>
        <strain evidence="4">CBS 342.82</strain>
    </source>
</reference>
<protein>
    <submittedName>
        <fullName evidence="4">Uncharacterized protein</fullName>
    </submittedName>
</protein>
<feature type="transmembrane region" description="Helical" evidence="2">
    <location>
        <begin position="52"/>
        <end position="73"/>
    </location>
</feature>
<reference evidence="4" key="3">
    <citation type="submission" date="2025-08" db="UniProtKB">
        <authorList>
            <consortium name="RefSeq"/>
        </authorList>
    </citation>
    <scope>IDENTIFICATION</scope>
    <source>
        <strain evidence="4">CBS 342.82</strain>
    </source>
</reference>
<feature type="compositionally biased region" description="Acidic residues" evidence="1">
    <location>
        <begin position="16"/>
        <end position="29"/>
    </location>
</feature>
<sequence length="189" mass="21513">MPAASRLRSAFRYPSDEDGSDEPAELDEEHQERLIETLAREDAAKNELYRRLFLAIPALGALFFLYTFAFAAATARERLFAVLALTSLVGTAYILHFMPIRREGKGKRPMYKVEADKGPIEKYMIAFQSVLVVLLQLIAAVSWWKGAHQNAYRESLPLVIFALTMFARQQLAPLNMEELHKARYEFKGA</sequence>
<evidence type="ECO:0000313" key="3">
    <source>
        <dbReference type="Proteomes" id="UP000504637"/>
    </source>
</evidence>
<accession>A0A6J3LWJ9</accession>
<keyword evidence="2" id="KW-1133">Transmembrane helix</keyword>
<dbReference type="RefSeq" id="XP_033457177.1">
    <property type="nucleotide sequence ID" value="XM_033608652.1"/>
</dbReference>
<keyword evidence="3" id="KW-1185">Reference proteome</keyword>
<proteinExistence type="predicted"/>
<dbReference type="GeneID" id="54366452"/>
<keyword evidence="2" id="KW-0472">Membrane</keyword>
<dbReference type="OrthoDB" id="3358048at2759"/>
<evidence type="ECO:0000313" key="4">
    <source>
        <dbReference type="RefSeq" id="XP_033457177.1"/>
    </source>
</evidence>
<evidence type="ECO:0000256" key="2">
    <source>
        <dbReference type="SAM" id="Phobius"/>
    </source>
</evidence>
<keyword evidence="2" id="KW-0812">Transmembrane</keyword>
<organism evidence="4">
    <name type="scientific">Dissoconium aciculare CBS 342.82</name>
    <dbReference type="NCBI Taxonomy" id="1314786"/>
    <lineage>
        <taxon>Eukaryota</taxon>
        <taxon>Fungi</taxon>
        <taxon>Dikarya</taxon>
        <taxon>Ascomycota</taxon>
        <taxon>Pezizomycotina</taxon>
        <taxon>Dothideomycetes</taxon>
        <taxon>Dothideomycetidae</taxon>
        <taxon>Mycosphaerellales</taxon>
        <taxon>Dissoconiaceae</taxon>
        <taxon>Dissoconium</taxon>
    </lineage>
</organism>
<evidence type="ECO:0000256" key="1">
    <source>
        <dbReference type="SAM" id="MobiDB-lite"/>
    </source>
</evidence>